<evidence type="ECO:0000256" key="1">
    <source>
        <dbReference type="SAM" id="Phobius"/>
    </source>
</evidence>
<gene>
    <name evidence="2" type="ORF">A3C04_03360</name>
</gene>
<dbReference type="Proteomes" id="UP000178092">
    <property type="component" value="Unassembled WGS sequence"/>
</dbReference>
<dbReference type="EMBL" id="MHTV01000021">
    <property type="protein sequence ID" value="OHA66840.1"/>
    <property type="molecule type" value="Genomic_DNA"/>
</dbReference>
<proteinExistence type="predicted"/>
<keyword evidence="1" id="KW-1133">Transmembrane helix</keyword>
<keyword evidence="1" id="KW-0812">Transmembrane</keyword>
<evidence type="ECO:0000313" key="3">
    <source>
        <dbReference type="Proteomes" id="UP000178092"/>
    </source>
</evidence>
<sequence>MVQILLIGIGILILIKGNLKVSDTKEIVRPQSIYWGLIVIAYGIAVSFLKKLAVTKLIKVLISVSVILSPKYSNSNMLSIYGK</sequence>
<accession>A0A1G2R1X6</accession>
<comment type="caution">
    <text evidence="2">The sequence shown here is derived from an EMBL/GenBank/DDBJ whole genome shotgun (WGS) entry which is preliminary data.</text>
</comment>
<feature type="transmembrane region" description="Helical" evidence="1">
    <location>
        <begin position="32"/>
        <end position="49"/>
    </location>
</feature>
<organism evidence="2 3">
    <name type="scientific">Candidatus Wildermuthbacteria bacterium RIFCSPHIGHO2_02_FULL_45_25</name>
    <dbReference type="NCBI Taxonomy" id="1802450"/>
    <lineage>
        <taxon>Bacteria</taxon>
        <taxon>Candidatus Wildermuthiibacteriota</taxon>
    </lineage>
</organism>
<keyword evidence="1" id="KW-0472">Membrane</keyword>
<reference evidence="2 3" key="1">
    <citation type="journal article" date="2016" name="Nat. Commun.">
        <title>Thousands of microbial genomes shed light on interconnected biogeochemical processes in an aquifer system.</title>
        <authorList>
            <person name="Anantharaman K."/>
            <person name="Brown C.T."/>
            <person name="Hug L.A."/>
            <person name="Sharon I."/>
            <person name="Castelle C.J."/>
            <person name="Probst A.J."/>
            <person name="Thomas B.C."/>
            <person name="Singh A."/>
            <person name="Wilkins M.J."/>
            <person name="Karaoz U."/>
            <person name="Brodie E.L."/>
            <person name="Williams K.H."/>
            <person name="Hubbard S.S."/>
            <person name="Banfield J.F."/>
        </authorList>
    </citation>
    <scope>NUCLEOTIDE SEQUENCE [LARGE SCALE GENOMIC DNA]</scope>
</reference>
<name>A0A1G2R1X6_9BACT</name>
<protein>
    <submittedName>
        <fullName evidence="2">Uncharacterized protein</fullName>
    </submittedName>
</protein>
<dbReference type="AlphaFoldDB" id="A0A1G2R1X6"/>
<evidence type="ECO:0000313" key="2">
    <source>
        <dbReference type="EMBL" id="OHA66840.1"/>
    </source>
</evidence>